<evidence type="ECO:0000313" key="3">
    <source>
        <dbReference type="Proteomes" id="UP000077868"/>
    </source>
</evidence>
<sequence length="244" mass="26086">MDEGRRWAIETFGSQGVHIRERVAELVRAEHTASADAQEASGHRSRGVYGEFWRGILERFEELGSLPHATLLPPGRAPYKIPVINGVALFPWRYGRDRDEDLALTPFVTSDARAAVFALGASVTQGELDLGVPGPGLTAEEQELAEAVEAAISDSLVTANRVVVVAISSSPMGLHAMSWGGVTFTSDGRLEWGFSENLMDVSVSGPAGVVESEKTFTAGEPPAKVIRLQSEPDDESGVPASDDE</sequence>
<organism evidence="2 3">
    <name type="scientific">Nocardioides dokdonensis FR1436</name>
    <dbReference type="NCBI Taxonomy" id="1300347"/>
    <lineage>
        <taxon>Bacteria</taxon>
        <taxon>Bacillati</taxon>
        <taxon>Actinomycetota</taxon>
        <taxon>Actinomycetes</taxon>
        <taxon>Propionibacteriales</taxon>
        <taxon>Nocardioidaceae</taxon>
        <taxon>Nocardioides</taxon>
    </lineage>
</organism>
<feature type="compositionally biased region" description="Acidic residues" evidence="1">
    <location>
        <begin position="231"/>
        <end position="244"/>
    </location>
</feature>
<proteinExistence type="predicted"/>
<dbReference type="PATRIC" id="fig|1300347.3.peg.3149"/>
<name>A0A1A9GMP5_9ACTN</name>
<dbReference type="Proteomes" id="UP000077868">
    <property type="component" value="Chromosome"/>
</dbReference>
<protein>
    <submittedName>
        <fullName evidence="2">Uncharacterized protein</fullName>
    </submittedName>
</protein>
<evidence type="ECO:0000256" key="1">
    <source>
        <dbReference type="SAM" id="MobiDB-lite"/>
    </source>
</evidence>
<dbReference type="KEGG" id="ndk:I601_3152"/>
<feature type="region of interest" description="Disordered" evidence="1">
    <location>
        <begin position="213"/>
        <end position="244"/>
    </location>
</feature>
<reference evidence="2 3" key="1">
    <citation type="submission" date="2016-03" db="EMBL/GenBank/DDBJ databases">
        <title>Complete genome sequence of a soil Actinobacterium, Nocardioides dokdonensis FR1436.</title>
        <authorList>
            <person name="Kwon S.-K."/>
            <person name="Kim K."/>
            <person name="Kim J.F."/>
        </authorList>
    </citation>
    <scope>NUCLEOTIDE SEQUENCE [LARGE SCALE GENOMIC DNA]</scope>
    <source>
        <strain evidence="2 3">FR1436</strain>
    </source>
</reference>
<dbReference type="OrthoDB" id="4571398at2"/>
<dbReference type="STRING" id="1300347.I601_3152"/>
<accession>A0A1A9GMP5</accession>
<gene>
    <name evidence="2" type="ORF">I601_3152</name>
</gene>
<dbReference type="RefSeq" id="WP_068111689.1">
    <property type="nucleotide sequence ID" value="NZ_CP015079.1"/>
</dbReference>
<keyword evidence="3" id="KW-1185">Reference proteome</keyword>
<evidence type="ECO:0000313" key="2">
    <source>
        <dbReference type="EMBL" id="ANH39559.1"/>
    </source>
</evidence>
<dbReference type="EMBL" id="CP015079">
    <property type="protein sequence ID" value="ANH39559.1"/>
    <property type="molecule type" value="Genomic_DNA"/>
</dbReference>
<dbReference type="AlphaFoldDB" id="A0A1A9GMP5"/>